<name>A0ABX7FDS2_9RHOB</name>
<accession>A0ABX7FDS2</accession>
<reference evidence="2 3" key="1">
    <citation type="submission" date="2019-12" db="EMBL/GenBank/DDBJ databases">
        <title>Complete Genome Sequence of a Quorum-Sensing Bacterium,Rhodobacteraceae bacterium C31, Isolated from a marine microalgae symbiotic bacteria.</title>
        <authorList>
            <person name="Zhang Y."/>
        </authorList>
    </citation>
    <scope>NUCLEOTIDE SEQUENCE [LARGE SCALE GENOMIC DNA]</scope>
    <source>
        <strain evidence="2 3">C31</strain>
    </source>
</reference>
<dbReference type="PANTHER" id="PTHR34109">
    <property type="entry name" value="BNAUNNG04460D PROTEIN-RELATED"/>
    <property type="match status" value="1"/>
</dbReference>
<evidence type="ECO:0000259" key="1">
    <source>
        <dbReference type="PROSITE" id="PS51819"/>
    </source>
</evidence>
<feature type="domain" description="VOC" evidence="1">
    <location>
        <begin position="13"/>
        <end position="138"/>
    </location>
</feature>
<evidence type="ECO:0000313" key="3">
    <source>
        <dbReference type="Proteomes" id="UP000596387"/>
    </source>
</evidence>
<dbReference type="SUPFAM" id="SSF54593">
    <property type="entry name" value="Glyoxalase/Bleomycin resistance protein/Dihydroxybiphenyl dioxygenase"/>
    <property type="match status" value="1"/>
</dbReference>
<dbReference type="InterPro" id="IPR004360">
    <property type="entry name" value="Glyas_Fos-R_dOase_dom"/>
</dbReference>
<dbReference type="InterPro" id="IPR029068">
    <property type="entry name" value="Glyas_Bleomycin-R_OHBP_Dase"/>
</dbReference>
<dbReference type="Proteomes" id="UP000596387">
    <property type="component" value="Chromosome"/>
</dbReference>
<proteinExistence type="predicted"/>
<evidence type="ECO:0000313" key="2">
    <source>
        <dbReference type="EMBL" id="QRF67719.1"/>
    </source>
</evidence>
<dbReference type="InterPro" id="IPR037523">
    <property type="entry name" value="VOC_core"/>
</dbReference>
<dbReference type="Pfam" id="PF00903">
    <property type="entry name" value="Glyoxalase"/>
    <property type="match status" value="1"/>
</dbReference>
<organism evidence="2 3">
    <name type="scientific">Ponticoccus alexandrii</name>
    <dbReference type="NCBI Taxonomy" id="1943633"/>
    <lineage>
        <taxon>Bacteria</taxon>
        <taxon>Pseudomonadati</taxon>
        <taxon>Pseudomonadota</taxon>
        <taxon>Alphaproteobacteria</taxon>
        <taxon>Rhodobacterales</taxon>
        <taxon>Roseobacteraceae</taxon>
        <taxon>Ponticoccus</taxon>
    </lineage>
</organism>
<dbReference type="Gene3D" id="3.30.720.120">
    <property type="match status" value="1"/>
</dbReference>
<protein>
    <submittedName>
        <fullName evidence="2">Glyoxalase</fullName>
    </submittedName>
</protein>
<dbReference type="EMBL" id="CP047166">
    <property type="protein sequence ID" value="QRF67719.1"/>
    <property type="molecule type" value="Genomic_DNA"/>
</dbReference>
<dbReference type="Gene3D" id="3.30.720.110">
    <property type="match status" value="1"/>
</dbReference>
<dbReference type="PROSITE" id="PS51819">
    <property type="entry name" value="VOC"/>
    <property type="match status" value="1"/>
</dbReference>
<keyword evidence="3" id="KW-1185">Reference proteome</keyword>
<dbReference type="PANTHER" id="PTHR34109:SF1">
    <property type="entry name" value="VOC DOMAIN-CONTAINING PROTEIN"/>
    <property type="match status" value="1"/>
</dbReference>
<gene>
    <name evidence="2" type="ORF">GQA70_16250</name>
</gene>
<sequence length="144" mass="15897">MPHEQEALMAPRQKLYPTFRYRDPDRMLTWLTEVVGFAEVNTHREGETVAHAELALGGSILMLGQARADAYGAEVGTPGPDANGGKSLYLAVENPDDLFKRVQASGVEILEGLTDRDYGSREFRCRDFEGNVWCFGTYAPQVGG</sequence>